<evidence type="ECO:0000313" key="14">
    <source>
        <dbReference type="EMBL" id="QXY82369.1"/>
    </source>
</evidence>
<dbReference type="GO" id="GO:0017147">
    <property type="term" value="F:Wnt-protein binding"/>
    <property type="evidence" value="ECO:0007669"/>
    <property type="project" value="TreeGrafter"/>
</dbReference>
<evidence type="ECO:0000256" key="5">
    <source>
        <dbReference type="ARBA" id="ARBA00022989"/>
    </source>
</evidence>
<feature type="transmembrane region" description="Helical" evidence="10">
    <location>
        <begin position="289"/>
        <end position="306"/>
    </location>
</feature>
<evidence type="ECO:0000256" key="10">
    <source>
        <dbReference type="SAM" id="Phobius"/>
    </source>
</evidence>
<dbReference type="GO" id="GO:0005886">
    <property type="term" value="C:plasma membrane"/>
    <property type="evidence" value="ECO:0007669"/>
    <property type="project" value="TreeGrafter"/>
</dbReference>
<dbReference type="PROSITE" id="PS50261">
    <property type="entry name" value="G_PROTEIN_RECEP_F2_4"/>
    <property type="match status" value="1"/>
</dbReference>
<dbReference type="GO" id="GO:0060070">
    <property type="term" value="P:canonical Wnt signaling pathway"/>
    <property type="evidence" value="ECO:0007669"/>
    <property type="project" value="TreeGrafter"/>
</dbReference>
<dbReference type="InterPro" id="IPR000539">
    <property type="entry name" value="Frizzled/Smoothened_7TM"/>
</dbReference>
<comment type="subcellular location">
    <subcellularLocation>
        <location evidence="1">Membrane</location>
        <topology evidence="1">Multi-pass membrane protein</topology>
    </subcellularLocation>
</comment>
<dbReference type="Gene3D" id="1.20.1070.10">
    <property type="entry name" value="Rhodopsin 7-helix transmembrane proteins"/>
    <property type="match status" value="1"/>
</dbReference>
<dbReference type="PROSITE" id="PS50038">
    <property type="entry name" value="FZ"/>
    <property type="match status" value="1"/>
</dbReference>
<feature type="transmembrane region" description="Helical" evidence="10">
    <location>
        <begin position="544"/>
        <end position="562"/>
    </location>
</feature>
<comment type="caution">
    <text evidence="9">Lacks conserved residue(s) required for the propagation of feature annotation.</text>
</comment>
<evidence type="ECO:0000256" key="4">
    <source>
        <dbReference type="ARBA" id="ARBA00022692"/>
    </source>
</evidence>
<dbReference type="InterPro" id="IPR036790">
    <property type="entry name" value="Frizzled_dom_sf"/>
</dbReference>
<sequence length="601" mass="67649">MNHFVTLLLVVAAYLVPDSLSAFSSKECYEVADRGFCQNTRYSNKSGFPNFRNGTSVSEIRQELDTYLLLYHTGCSNAIVDLLCSYYFPTCAEFESPVSSFKEVTIIPPCRELCNYVRETCEPELKRSQLIEKWPPHFECNIFPESGTDSTGLCYPGHGNLSLYQSLPLSTVPGVVLPPNVKVATKFWPGLITKRPTEPNVSVPTRPPQLAQCAPLLQVQNNSGDYRDYRLANYHQCGVPCSNDYFGTIDAAVPIVVLLFSILGIFSTVFIIATAAIERDRFHYPERPIVFLAVCYFFICLLFMVGSSSKLASSPIACSESNGALSSFVFQHLPQSDFSTITARSGGCVTVFFFLYWATMSSFLWFDILTFTWFLAATLKWAEEAISKFWLLYHFIAWGIPLFQVIIAMAIQLVDGDKHSGVCFLGNSNSVGLGVFVFLPMVVYLLVGMVFLLVGFISLINIYMELARDHQKSRHLIRLIVRVSIFSCLYLVPNIILVIMYMYELAIMNNWQVAVLCHENNPSAAVECSEQAFYSLPSKATASAIKYVVWIIVAFNISFWVFTKKTYLAWKQLFTDLVPCIKRHVGSAYDIKHPTSSQNKL</sequence>
<evidence type="ECO:0000256" key="6">
    <source>
        <dbReference type="ARBA" id="ARBA00023136"/>
    </source>
</evidence>
<dbReference type="AlphaFoldDB" id="A0A8F8AR11"/>
<keyword evidence="4 10" id="KW-0812">Transmembrane</keyword>
<feature type="chain" id="PRO_5034536314" evidence="11">
    <location>
        <begin position="22"/>
        <end position="601"/>
    </location>
</feature>
<dbReference type="SMART" id="SM00063">
    <property type="entry name" value="FRI"/>
    <property type="match status" value="1"/>
</dbReference>
<feature type="transmembrane region" description="Helical" evidence="10">
    <location>
        <begin position="476"/>
        <end position="503"/>
    </location>
</feature>
<organism evidence="14">
    <name type="scientific">Halisarca dujardinii</name>
    <name type="common">Dujardin's slime sponge</name>
    <dbReference type="NCBI Taxonomy" id="2583056"/>
    <lineage>
        <taxon>Eukaryota</taxon>
        <taxon>Metazoa</taxon>
        <taxon>Porifera</taxon>
        <taxon>Demospongiae</taxon>
        <taxon>Verongimorpha</taxon>
        <taxon>Chondrillida</taxon>
        <taxon>Halisarcidae</taxon>
        <taxon>Halisarca</taxon>
    </lineage>
</organism>
<feature type="signal peptide" evidence="11">
    <location>
        <begin position="1"/>
        <end position="21"/>
    </location>
</feature>
<feature type="domain" description="FZ" evidence="12">
    <location>
        <begin position="23"/>
        <end position="157"/>
    </location>
</feature>
<dbReference type="SMART" id="SM01330">
    <property type="entry name" value="Frizzled"/>
    <property type="match status" value="1"/>
</dbReference>
<feature type="transmembrane region" description="Helical" evidence="10">
    <location>
        <begin position="251"/>
        <end position="277"/>
    </location>
</feature>
<dbReference type="Pfam" id="PF01534">
    <property type="entry name" value="Frizzled"/>
    <property type="match status" value="1"/>
</dbReference>
<evidence type="ECO:0000256" key="8">
    <source>
        <dbReference type="ARBA" id="ARBA00023170"/>
    </source>
</evidence>
<dbReference type="Gene3D" id="1.10.2000.10">
    <property type="entry name" value="Frizzled cysteine-rich domain"/>
    <property type="match status" value="1"/>
</dbReference>
<dbReference type="GO" id="GO:0035567">
    <property type="term" value="P:non-canonical Wnt signaling pathway"/>
    <property type="evidence" value="ECO:0007669"/>
    <property type="project" value="TreeGrafter"/>
</dbReference>
<evidence type="ECO:0000259" key="12">
    <source>
        <dbReference type="PROSITE" id="PS50038"/>
    </source>
</evidence>
<keyword evidence="7" id="KW-1015">Disulfide bond</keyword>
<evidence type="ECO:0000256" key="11">
    <source>
        <dbReference type="SAM" id="SignalP"/>
    </source>
</evidence>
<dbReference type="SUPFAM" id="SSF63501">
    <property type="entry name" value="Frizzled cysteine-rich domain"/>
    <property type="match status" value="1"/>
</dbReference>
<keyword evidence="8" id="KW-0675">Receptor</keyword>
<keyword evidence="3" id="KW-0217">Developmental protein</keyword>
<evidence type="ECO:0000256" key="9">
    <source>
        <dbReference type="PROSITE-ProRule" id="PRU00090"/>
    </source>
</evidence>
<evidence type="ECO:0000256" key="3">
    <source>
        <dbReference type="ARBA" id="ARBA00022473"/>
    </source>
</evidence>
<dbReference type="EMBL" id="MZ042493">
    <property type="protein sequence ID" value="QXY82369.1"/>
    <property type="molecule type" value="mRNA"/>
</dbReference>
<evidence type="ECO:0000259" key="13">
    <source>
        <dbReference type="PROSITE" id="PS50261"/>
    </source>
</evidence>
<dbReference type="InterPro" id="IPR020067">
    <property type="entry name" value="Frizzled_dom"/>
</dbReference>
<feature type="domain" description="G-protein coupled receptors family 2 profile 2" evidence="13">
    <location>
        <begin position="253"/>
        <end position="569"/>
    </location>
</feature>
<evidence type="ECO:0000256" key="1">
    <source>
        <dbReference type="ARBA" id="ARBA00004141"/>
    </source>
</evidence>
<keyword evidence="5 10" id="KW-1133">Transmembrane helix</keyword>
<dbReference type="PRINTS" id="PR00489">
    <property type="entry name" value="FRIZZLED"/>
</dbReference>
<dbReference type="InterPro" id="IPR015526">
    <property type="entry name" value="Frizzled/SFRP"/>
</dbReference>
<reference evidence="14" key="1">
    <citation type="journal article" date="2021" name="Genes (Basel)">
        <title>Expression of Wnt and TGF-Beta Pathway Components during Whole-Body Regeneration from Cell Aggregates in Demosponge Halisarca dujardinii.</title>
        <authorList>
            <person name="Borisenko I."/>
            <person name="Bolshakov F.V."/>
            <person name="Ereskovsky A."/>
            <person name="Lavrov A.I."/>
        </authorList>
    </citation>
    <scope>NUCLEOTIDE SEQUENCE</scope>
</reference>
<dbReference type="GO" id="GO:0042813">
    <property type="term" value="F:Wnt receptor activity"/>
    <property type="evidence" value="ECO:0007669"/>
    <property type="project" value="TreeGrafter"/>
</dbReference>
<accession>A0A8F8AR11</accession>
<feature type="transmembrane region" description="Helical" evidence="10">
    <location>
        <begin position="431"/>
        <end position="464"/>
    </location>
</feature>
<keyword evidence="6 10" id="KW-0472">Membrane</keyword>
<dbReference type="Pfam" id="PF01392">
    <property type="entry name" value="Fz"/>
    <property type="match status" value="1"/>
</dbReference>
<dbReference type="CDD" id="cd07066">
    <property type="entry name" value="CRD_FZ"/>
    <property type="match status" value="1"/>
</dbReference>
<dbReference type="PANTHER" id="PTHR11309:SF47">
    <property type="entry name" value="FRIZZLED"/>
    <property type="match status" value="1"/>
</dbReference>
<feature type="transmembrane region" description="Helical" evidence="10">
    <location>
        <begin position="389"/>
        <end position="411"/>
    </location>
</feature>
<dbReference type="PANTHER" id="PTHR11309">
    <property type="entry name" value="FRIZZLED"/>
    <property type="match status" value="1"/>
</dbReference>
<keyword evidence="11" id="KW-0732">Signal</keyword>
<protein>
    <submittedName>
        <fullName evidence="14">Frizzled C HduFzdC</fullName>
    </submittedName>
</protein>
<proteinExistence type="evidence at transcript level"/>
<dbReference type="InterPro" id="IPR017981">
    <property type="entry name" value="GPCR_2-like_7TM"/>
</dbReference>
<evidence type="ECO:0000256" key="2">
    <source>
        <dbReference type="ARBA" id="ARBA00008077"/>
    </source>
</evidence>
<feature type="transmembrane region" description="Helical" evidence="10">
    <location>
        <begin position="354"/>
        <end position="377"/>
    </location>
</feature>
<comment type="similarity">
    <text evidence="2">Belongs to the G-protein coupled receptor Fz/Smo family.</text>
</comment>
<name>A0A8F8AR11_HALDU</name>
<evidence type="ECO:0000256" key="7">
    <source>
        <dbReference type="ARBA" id="ARBA00023157"/>
    </source>
</evidence>